<gene>
    <name evidence="4" type="ORF">Bequi_12150</name>
</gene>
<dbReference type="Proteomes" id="UP001203761">
    <property type="component" value="Unassembled WGS sequence"/>
</dbReference>
<organism evidence="4 5">
    <name type="scientific">Brachybacterium equifaecis</name>
    <dbReference type="NCBI Taxonomy" id="2910770"/>
    <lineage>
        <taxon>Bacteria</taxon>
        <taxon>Bacillati</taxon>
        <taxon>Actinomycetota</taxon>
        <taxon>Actinomycetes</taxon>
        <taxon>Micrococcales</taxon>
        <taxon>Dermabacteraceae</taxon>
        <taxon>Brachybacterium</taxon>
    </lineage>
</organism>
<protein>
    <submittedName>
        <fullName evidence="4">WYL domain-containing protein</fullName>
    </submittedName>
</protein>
<feature type="region of interest" description="Disordered" evidence="1">
    <location>
        <begin position="456"/>
        <end position="494"/>
    </location>
</feature>
<sequence length="674" mass="71573">MAPRGVERLLNVIMTIGSRARGIDRARLFSVIPEYAEAGSVDAAEKMFERDKAAILDLGLPLLSERDPFDESVVLYRIDRAERGGALDVTPAEYTVLLAASRAWDDAAAGGAARRVRAKLLSLGLDADADLLRRTPRGSVESLPVLTPLLEAVTTGARVSFEYRTADGRKAARRVEPWLVGTQDGRWYMLGFDLDRQAERLFRASRIESFPRVAGRATVPRPADPSLASARGPQGAEAETASAVLSAAPFKALALREAVGAALEAEEIRLEGASRAQVRRMVLSDARWLSVREPAAWRAEIAEISREIAQLHAGAAQCEALEAAPVRRTALIRPSTGGADHLSRLIAEASYVLSRGGAEIGELAEEFGITHEQLISDLQVLFLCGDLGTGWEDLIETEWDSGTVRVRNADALDRPLRLNAPETMALLAGLAALDPAAGAEAGIVASAREKLTRHLDPAAQEQAQGSGREAAPPGLEQAHRAQGRASAPSTAAPLGRTEGVLVRVQEALGEGAALVIRYSPPDRPGTTVRRIHPIALETDGGRTYVRAHCELAGAERRFRLDRIAEVLGDGAALSDAAGPQALEASGSGSDGLVPGPVWLRLSGPGQWIAEAFDAAELRDGSEGTTFARLDSPVRSALADAVMEAAGAAEILAPAVLRDEIVTIAERSLRAHSPA</sequence>
<keyword evidence="5" id="KW-1185">Reference proteome</keyword>
<dbReference type="PANTHER" id="PTHR34580:SF1">
    <property type="entry name" value="PROTEIN PAFC"/>
    <property type="match status" value="1"/>
</dbReference>
<dbReference type="EMBL" id="JAKNCJ010000008">
    <property type="protein sequence ID" value="MCL6424119.1"/>
    <property type="molecule type" value="Genomic_DNA"/>
</dbReference>
<dbReference type="PANTHER" id="PTHR34580">
    <property type="match status" value="1"/>
</dbReference>
<evidence type="ECO:0000259" key="2">
    <source>
        <dbReference type="Pfam" id="PF13280"/>
    </source>
</evidence>
<reference evidence="4" key="1">
    <citation type="submission" date="2022-02" db="EMBL/GenBank/DDBJ databases">
        <authorList>
            <person name="Lee M."/>
            <person name="Kim S.-J."/>
            <person name="Jung M.-Y."/>
        </authorList>
    </citation>
    <scope>NUCLEOTIDE SEQUENCE</scope>
    <source>
        <strain evidence="4">JHP9</strain>
    </source>
</reference>
<dbReference type="InterPro" id="IPR043839">
    <property type="entry name" value="PafC_HTH"/>
</dbReference>
<dbReference type="InterPro" id="IPR026881">
    <property type="entry name" value="WYL_dom"/>
</dbReference>
<dbReference type="InterPro" id="IPR051534">
    <property type="entry name" value="CBASS_pafABC_assoc_protein"/>
</dbReference>
<accession>A0ABT0R303</accession>
<name>A0ABT0R303_9MICO</name>
<proteinExistence type="predicted"/>
<feature type="domain" description="WYL" evidence="2">
    <location>
        <begin position="145"/>
        <end position="209"/>
    </location>
</feature>
<evidence type="ECO:0000313" key="4">
    <source>
        <dbReference type="EMBL" id="MCL6424119.1"/>
    </source>
</evidence>
<dbReference type="PROSITE" id="PS52050">
    <property type="entry name" value="WYL"/>
    <property type="match status" value="2"/>
</dbReference>
<feature type="domain" description="WYL" evidence="2">
    <location>
        <begin position="500"/>
        <end position="566"/>
    </location>
</feature>
<feature type="domain" description="PafC HTH" evidence="3">
    <location>
        <begin position="340"/>
        <end position="453"/>
    </location>
</feature>
<evidence type="ECO:0000259" key="3">
    <source>
        <dbReference type="Pfam" id="PF19187"/>
    </source>
</evidence>
<comment type="caution">
    <text evidence="4">The sequence shown here is derived from an EMBL/GenBank/DDBJ whole genome shotgun (WGS) entry which is preliminary data.</text>
</comment>
<dbReference type="Pfam" id="PF13280">
    <property type="entry name" value="WYL"/>
    <property type="match status" value="2"/>
</dbReference>
<evidence type="ECO:0000256" key="1">
    <source>
        <dbReference type="SAM" id="MobiDB-lite"/>
    </source>
</evidence>
<dbReference type="Pfam" id="PF19187">
    <property type="entry name" value="HTH_PafC"/>
    <property type="match status" value="1"/>
</dbReference>
<dbReference type="RefSeq" id="WP_249738199.1">
    <property type="nucleotide sequence ID" value="NZ_JAKNCJ010000008.1"/>
</dbReference>
<evidence type="ECO:0000313" key="5">
    <source>
        <dbReference type="Proteomes" id="UP001203761"/>
    </source>
</evidence>